<dbReference type="EMBL" id="UYSL01021993">
    <property type="protein sequence ID" value="VDL79602.1"/>
    <property type="molecule type" value="Genomic_DNA"/>
</dbReference>
<dbReference type="InterPro" id="IPR036034">
    <property type="entry name" value="PDZ_sf"/>
</dbReference>
<sequence>MGGRAARAGVKIGDVLHSVNEMPVFTCKQAHSLIQKAKGQMRLGIVSFPMANQQNNQPYSGIRSVRLDLEAANGTTKAKRRFFEEQIARNSVTDRLLARKIQLGMTHNGAPSESTAGYDSVEADFAGGAASNTTSSRTSPR</sequence>
<gene>
    <name evidence="1" type="ORF">NBR_LOCUS16008</name>
</gene>
<accession>A0A0N4YGR0</accession>
<keyword evidence="2" id="KW-1185">Reference proteome</keyword>
<evidence type="ECO:0000313" key="1">
    <source>
        <dbReference type="EMBL" id="VDL79602.1"/>
    </source>
</evidence>
<organism evidence="3">
    <name type="scientific">Nippostrongylus brasiliensis</name>
    <name type="common">Rat hookworm</name>
    <dbReference type="NCBI Taxonomy" id="27835"/>
    <lineage>
        <taxon>Eukaryota</taxon>
        <taxon>Metazoa</taxon>
        <taxon>Ecdysozoa</taxon>
        <taxon>Nematoda</taxon>
        <taxon>Chromadorea</taxon>
        <taxon>Rhabditida</taxon>
        <taxon>Rhabditina</taxon>
        <taxon>Rhabditomorpha</taxon>
        <taxon>Strongyloidea</taxon>
        <taxon>Heligmosomidae</taxon>
        <taxon>Nippostrongylus</taxon>
    </lineage>
</organism>
<dbReference type="AlphaFoldDB" id="A0A0N4YGR0"/>
<dbReference type="CDD" id="cd00136">
    <property type="entry name" value="PDZ_canonical"/>
    <property type="match status" value="1"/>
</dbReference>
<evidence type="ECO:0000313" key="2">
    <source>
        <dbReference type="Proteomes" id="UP000271162"/>
    </source>
</evidence>
<reference evidence="1 2" key="2">
    <citation type="submission" date="2018-11" db="EMBL/GenBank/DDBJ databases">
        <authorList>
            <consortium name="Pathogen Informatics"/>
        </authorList>
    </citation>
    <scope>NUCLEOTIDE SEQUENCE [LARGE SCALE GENOMIC DNA]</scope>
</reference>
<dbReference type="WBParaSite" id="NBR_0001600701-mRNA-1">
    <property type="protein sequence ID" value="NBR_0001600701-mRNA-1"/>
    <property type="gene ID" value="NBR_0001600701"/>
</dbReference>
<reference evidence="3" key="1">
    <citation type="submission" date="2017-02" db="UniProtKB">
        <authorList>
            <consortium name="WormBaseParasite"/>
        </authorList>
    </citation>
    <scope>IDENTIFICATION</scope>
</reference>
<dbReference type="SUPFAM" id="SSF50156">
    <property type="entry name" value="PDZ domain-like"/>
    <property type="match status" value="1"/>
</dbReference>
<dbReference type="Gene3D" id="2.30.42.10">
    <property type="match status" value="1"/>
</dbReference>
<name>A0A0N4YGR0_NIPBR</name>
<evidence type="ECO:0000313" key="3">
    <source>
        <dbReference type="WBParaSite" id="NBR_0001600701-mRNA-1"/>
    </source>
</evidence>
<dbReference type="Proteomes" id="UP000271162">
    <property type="component" value="Unassembled WGS sequence"/>
</dbReference>
<protein>
    <submittedName>
        <fullName evidence="3">PDZ_6 domain-containing protein</fullName>
    </submittedName>
</protein>
<proteinExistence type="predicted"/>